<evidence type="ECO:0000256" key="4">
    <source>
        <dbReference type="ARBA" id="ARBA00022960"/>
    </source>
</evidence>
<dbReference type="CDD" id="cd16913">
    <property type="entry name" value="YkuD_like"/>
    <property type="match status" value="1"/>
</dbReference>
<evidence type="ECO:0000256" key="1">
    <source>
        <dbReference type="ARBA" id="ARBA00004752"/>
    </source>
</evidence>
<feature type="active site" description="Proton donor/acceptor" evidence="7">
    <location>
        <position position="197"/>
    </location>
</feature>
<dbReference type="GO" id="GO:0009252">
    <property type="term" value="P:peptidoglycan biosynthetic process"/>
    <property type="evidence" value="ECO:0007669"/>
    <property type="project" value="UniProtKB-UniPathway"/>
</dbReference>
<proteinExistence type="inferred from homology"/>
<dbReference type="GO" id="GO:0004180">
    <property type="term" value="F:carboxypeptidase activity"/>
    <property type="evidence" value="ECO:0007669"/>
    <property type="project" value="UniProtKB-ARBA"/>
</dbReference>
<dbReference type="GO" id="GO:0071555">
    <property type="term" value="P:cell wall organization"/>
    <property type="evidence" value="ECO:0007669"/>
    <property type="project" value="UniProtKB-UniRule"/>
</dbReference>
<name>I3XUW0_SULBS</name>
<dbReference type="STRING" id="760154.Sulba_0416"/>
<protein>
    <recommendedName>
        <fullName evidence="9">L,D-TPase catalytic domain-containing protein</fullName>
    </recommendedName>
</protein>
<evidence type="ECO:0000256" key="5">
    <source>
        <dbReference type="ARBA" id="ARBA00022984"/>
    </source>
</evidence>
<keyword evidence="3" id="KW-0808">Transferase</keyword>
<dbReference type="SUPFAM" id="SSF141523">
    <property type="entry name" value="L,D-transpeptidase catalytic domain-like"/>
    <property type="match status" value="1"/>
</dbReference>
<dbReference type="InterPro" id="IPR038063">
    <property type="entry name" value="Transpep_catalytic_dom"/>
</dbReference>
<keyword evidence="5 7" id="KW-0573">Peptidoglycan synthesis</keyword>
<dbReference type="PANTHER" id="PTHR36699">
    <property type="entry name" value="LD-TRANSPEPTIDASE"/>
    <property type="match status" value="1"/>
</dbReference>
<keyword evidence="6 7" id="KW-0961">Cell wall biogenesis/degradation</keyword>
<dbReference type="Pfam" id="PF03734">
    <property type="entry name" value="YkuD"/>
    <property type="match status" value="1"/>
</dbReference>
<evidence type="ECO:0000256" key="2">
    <source>
        <dbReference type="ARBA" id="ARBA00005992"/>
    </source>
</evidence>
<dbReference type="AlphaFoldDB" id="I3XUW0"/>
<dbReference type="PATRIC" id="fig|760154.4.peg.413"/>
<keyword evidence="8" id="KW-0732">Signal</keyword>
<organism evidence="10 11">
    <name type="scientific">Sulfurospirillum barnesii (strain ATCC 700032 / DSM 10660 / SES-3)</name>
    <dbReference type="NCBI Taxonomy" id="760154"/>
    <lineage>
        <taxon>Bacteria</taxon>
        <taxon>Pseudomonadati</taxon>
        <taxon>Campylobacterota</taxon>
        <taxon>Epsilonproteobacteria</taxon>
        <taxon>Campylobacterales</taxon>
        <taxon>Sulfurospirillaceae</taxon>
        <taxon>Sulfurospirillum</taxon>
    </lineage>
</organism>
<accession>I3XUW0</accession>
<sequence length="362" mass="41288">MRYFLFLSACVVVMYAATAEDIYRIYKTKGIHAVEDFLKKEFESEEPVKSKEIKTPIEVKVPAKEPKVAVVKTKVPTEKELISKEFWLKQIRGMDIAYGYYEALDSLIVCEKDKKHCEVYKNSNDNGLELVKSHDVIMGKEGDKVKRGDLKTPVGVYEITKRFKPTDPFYGPLAFSLSYPNLFDVLRGKNGSGIWIHGMPLDGKDRDDLSKGCVVMDNDAIKILDSEINAQSTMTIIGESKVPKLSKETVATLLSEVYKWQRAWKVNDITTYLNYYSNDFKRADGSGKTQFAVSKKQIFSRKETKTIVFENLNIAPYPTMDNRKLFKIAYDQTYKSPSFASKGRKELYVELVGNKMSIVAEK</sequence>
<feature type="domain" description="L,D-TPase catalytic" evidence="9">
    <location>
        <begin position="106"/>
        <end position="237"/>
    </location>
</feature>
<evidence type="ECO:0000259" key="9">
    <source>
        <dbReference type="PROSITE" id="PS52029"/>
    </source>
</evidence>
<dbReference type="Gene3D" id="2.40.440.10">
    <property type="entry name" value="L,D-transpeptidase catalytic domain-like"/>
    <property type="match status" value="1"/>
</dbReference>
<evidence type="ECO:0000313" key="10">
    <source>
        <dbReference type="EMBL" id="AFL67734.1"/>
    </source>
</evidence>
<dbReference type="eggNOG" id="COG3034">
    <property type="taxonomic scope" value="Bacteria"/>
</dbReference>
<reference evidence="10 11" key="1">
    <citation type="submission" date="2012-06" db="EMBL/GenBank/DDBJ databases">
        <title>Complete sequence of Sulfurospirillum barnesii SES-3.</title>
        <authorList>
            <consortium name="US DOE Joint Genome Institute"/>
            <person name="Lucas S."/>
            <person name="Han J."/>
            <person name="Lapidus A."/>
            <person name="Cheng J.-F."/>
            <person name="Goodwin L."/>
            <person name="Pitluck S."/>
            <person name="Peters L."/>
            <person name="Ovchinnikova G."/>
            <person name="Lu M."/>
            <person name="Detter J.C."/>
            <person name="Han C."/>
            <person name="Tapia R."/>
            <person name="Land M."/>
            <person name="Hauser L."/>
            <person name="Kyrpides N."/>
            <person name="Ivanova N."/>
            <person name="Pagani I."/>
            <person name="Stolz J."/>
            <person name="Arkin A."/>
            <person name="Dehal P."/>
            <person name="Oremland R."/>
            <person name="Saltikov C."/>
            <person name="Basu P."/>
            <person name="Hollibaugh J."/>
            <person name="Newman D."/>
            <person name="Stolyar S."/>
            <person name="Hazen T."/>
            <person name="Woyke T."/>
        </authorList>
    </citation>
    <scope>NUCLEOTIDE SEQUENCE [LARGE SCALE GENOMIC DNA]</scope>
    <source>
        <strain evidence="11">ATCC 700032 / DSM 10660 / SES-3</strain>
    </source>
</reference>
<keyword evidence="11" id="KW-1185">Reference proteome</keyword>
<dbReference type="Pfam" id="PF24125">
    <property type="entry name" value="Cds6_C"/>
    <property type="match status" value="1"/>
</dbReference>
<dbReference type="GO" id="GO:0008360">
    <property type="term" value="P:regulation of cell shape"/>
    <property type="evidence" value="ECO:0007669"/>
    <property type="project" value="UniProtKB-UniRule"/>
</dbReference>
<comment type="pathway">
    <text evidence="1 7">Cell wall biogenesis; peptidoglycan biosynthesis.</text>
</comment>
<dbReference type="UniPathway" id="UPA00219"/>
<dbReference type="InterPro" id="IPR056203">
    <property type="entry name" value="Cds6_C"/>
</dbReference>
<evidence type="ECO:0000313" key="11">
    <source>
        <dbReference type="Proteomes" id="UP000006176"/>
    </source>
</evidence>
<dbReference type="HOGENOM" id="CLU_064738_0_0_7"/>
<feature type="active site" description="Nucleophile" evidence="7">
    <location>
        <position position="213"/>
    </location>
</feature>
<dbReference type="PANTHER" id="PTHR36699:SF1">
    <property type="entry name" value="L,D-TRANSPEPTIDASE YAFK-RELATED"/>
    <property type="match status" value="1"/>
</dbReference>
<dbReference type="EMBL" id="CP003333">
    <property type="protein sequence ID" value="AFL67734.1"/>
    <property type="molecule type" value="Genomic_DNA"/>
</dbReference>
<dbReference type="RefSeq" id="WP_014768614.1">
    <property type="nucleotide sequence ID" value="NC_018002.1"/>
</dbReference>
<keyword evidence="4 7" id="KW-0133">Cell shape</keyword>
<evidence type="ECO:0000256" key="8">
    <source>
        <dbReference type="SAM" id="SignalP"/>
    </source>
</evidence>
<evidence type="ECO:0000256" key="3">
    <source>
        <dbReference type="ARBA" id="ARBA00022679"/>
    </source>
</evidence>
<dbReference type="GO" id="GO:0016740">
    <property type="term" value="F:transferase activity"/>
    <property type="evidence" value="ECO:0007669"/>
    <property type="project" value="UniProtKB-KW"/>
</dbReference>
<feature type="signal peptide" evidence="8">
    <location>
        <begin position="1"/>
        <end position="19"/>
    </location>
</feature>
<feature type="chain" id="PRO_5003682312" description="L,D-TPase catalytic domain-containing protein" evidence="8">
    <location>
        <begin position="20"/>
        <end position="362"/>
    </location>
</feature>
<evidence type="ECO:0000256" key="6">
    <source>
        <dbReference type="ARBA" id="ARBA00023316"/>
    </source>
</evidence>
<dbReference type="Proteomes" id="UP000006176">
    <property type="component" value="Chromosome"/>
</dbReference>
<comment type="similarity">
    <text evidence="2">Belongs to the YkuD family.</text>
</comment>
<dbReference type="InterPro" id="IPR005490">
    <property type="entry name" value="LD_TPept_cat_dom"/>
</dbReference>
<dbReference type="KEGG" id="sba:Sulba_0416"/>
<gene>
    <name evidence="10" type="ordered locus">Sulba_0416</name>
</gene>
<evidence type="ECO:0000256" key="7">
    <source>
        <dbReference type="PROSITE-ProRule" id="PRU01373"/>
    </source>
</evidence>
<dbReference type="OrthoDB" id="9809748at2"/>
<dbReference type="PROSITE" id="PS52029">
    <property type="entry name" value="LD_TPASE"/>
    <property type="match status" value="1"/>
</dbReference>